<feature type="region of interest" description="Disordered" evidence="9">
    <location>
        <begin position="110"/>
        <end position="130"/>
    </location>
</feature>
<evidence type="ECO:0000259" key="11">
    <source>
        <dbReference type="PROSITE" id="PS50215"/>
    </source>
</evidence>
<dbReference type="InterPro" id="IPR041645">
    <property type="entry name" value="ADAMTS_CR_2"/>
</dbReference>
<name>A0ABD0M768_9CAEN</name>
<protein>
    <recommendedName>
        <fullName evidence="11">Peptidase M12B domain-containing protein</fullName>
    </recommendedName>
</protein>
<evidence type="ECO:0000256" key="10">
    <source>
        <dbReference type="SAM" id="SignalP"/>
    </source>
</evidence>
<keyword evidence="4 8" id="KW-0862">Zinc</keyword>
<sequence>MTVRILLSMLLTSSVLASPPLPTMENDIVDVKVVRHRGDHRVRRYAGQSAMPDVIETQFPVSGDDVRLKLARVPFVPMYVVGEEVGEYIHPSQEGNLKHKGTRLLVKPAPKARRSAGDYDNPHILTSPEGGAVSFGDDAIPATEAIRQGREFHSGQANGRAAHTVETVFVVDYSDYKTWKAEYPSETMEKMREIYTYTAETMNLIYSSVKEANRALDIRIVVTQLYVLQSSSYSFTDALAVGGSIDMSNSRLMDTFAGWIPNQDIYCNADHYMLFTAVSVVETRPMESIHFRDHIAFIASHELGHSLNASHDNDVGCKDSEHHVMAAVTFKVPLNKSAYHIGNVYDFSECSVQTFALFLQSVTCTLSSETTAPAALSPFANEEIIRDRDEQCKYFTGNKNSVYHSYAPPLEKICTGMICAKRSPNGVYESPEWFLPFEGTPCGSGLVCNQGFCVQATSVTKEAVTVPPNATAPRLCQPRRRNTAATTQQTLSILAVIFHLLACYFRTV</sequence>
<dbReference type="SUPFAM" id="SSF55486">
    <property type="entry name" value="Metalloproteases ('zincins'), catalytic domain"/>
    <property type="match status" value="1"/>
</dbReference>
<dbReference type="InterPro" id="IPR024079">
    <property type="entry name" value="MetalloPept_cat_dom_sf"/>
</dbReference>
<keyword evidence="1" id="KW-0645">Protease</keyword>
<dbReference type="PANTHER" id="PTHR13723">
    <property type="entry name" value="ADAMTS A DISINTEGRIN AND METALLOPROTEASE WITH THROMBOSPONDIN MOTIFS PROTEASE"/>
    <property type="match status" value="1"/>
</dbReference>
<dbReference type="InterPro" id="IPR001590">
    <property type="entry name" value="Peptidase_M12B"/>
</dbReference>
<organism evidence="12 13">
    <name type="scientific">Batillaria attramentaria</name>
    <dbReference type="NCBI Taxonomy" id="370345"/>
    <lineage>
        <taxon>Eukaryota</taxon>
        <taxon>Metazoa</taxon>
        <taxon>Spiralia</taxon>
        <taxon>Lophotrochozoa</taxon>
        <taxon>Mollusca</taxon>
        <taxon>Gastropoda</taxon>
        <taxon>Caenogastropoda</taxon>
        <taxon>Sorbeoconcha</taxon>
        <taxon>Cerithioidea</taxon>
        <taxon>Batillariidae</taxon>
        <taxon>Batillaria</taxon>
    </lineage>
</organism>
<dbReference type="GO" id="GO:0046872">
    <property type="term" value="F:metal ion binding"/>
    <property type="evidence" value="ECO:0007669"/>
    <property type="project" value="UniProtKB-KW"/>
</dbReference>
<evidence type="ECO:0000256" key="6">
    <source>
        <dbReference type="ARBA" id="ARBA00023157"/>
    </source>
</evidence>
<dbReference type="Proteomes" id="UP001519460">
    <property type="component" value="Unassembled WGS sequence"/>
</dbReference>
<dbReference type="Pfam" id="PF17771">
    <property type="entry name" value="ADAMTS_CR_2"/>
    <property type="match status" value="1"/>
</dbReference>
<accession>A0ABD0M768</accession>
<feature type="binding site" evidence="8">
    <location>
        <position position="305"/>
    </location>
    <ligand>
        <name>Zn(2+)</name>
        <dbReference type="ChEBI" id="CHEBI:29105"/>
        <note>catalytic</note>
    </ligand>
</feature>
<keyword evidence="3" id="KW-0378">Hydrolase</keyword>
<feature type="domain" description="Peptidase M12B" evidence="11">
    <location>
        <begin position="267"/>
        <end position="361"/>
    </location>
</feature>
<dbReference type="AlphaFoldDB" id="A0ABD0M768"/>
<evidence type="ECO:0000313" key="12">
    <source>
        <dbReference type="EMBL" id="KAK7507608.1"/>
    </source>
</evidence>
<feature type="active site" evidence="8">
    <location>
        <position position="302"/>
    </location>
</feature>
<keyword evidence="7" id="KW-0325">Glycoprotein</keyword>
<dbReference type="GO" id="GO:0008237">
    <property type="term" value="F:metallopeptidase activity"/>
    <property type="evidence" value="ECO:0007669"/>
    <property type="project" value="UniProtKB-KW"/>
</dbReference>
<evidence type="ECO:0000256" key="1">
    <source>
        <dbReference type="ARBA" id="ARBA00022670"/>
    </source>
</evidence>
<keyword evidence="2 8" id="KW-0479">Metal-binding</keyword>
<feature type="binding site" evidence="8">
    <location>
        <position position="301"/>
    </location>
    <ligand>
        <name>Zn(2+)</name>
        <dbReference type="ChEBI" id="CHEBI:29105"/>
        <note>catalytic</note>
    </ligand>
</feature>
<keyword evidence="13" id="KW-1185">Reference proteome</keyword>
<dbReference type="EMBL" id="JACVVK020000004">
    <property type="protein sequence ID" value="KAK7507608.1"/>
    <property type="molecule type" value="Genomic_DNA"/>
</dbReference>
<feature type="signal peptide" evidence="10">
    <location>
        <begin position="1"/>
        <end position="17"/>
    </location>
</feature>
<dbReference type="Gene3D" id="3.40.1620.60">
    <property type="match status" value="1"/>
</dbReference>
<feature type="binding site" evidence="8">
    <location>
        <position position="311"/>
    </location>
    <ligand>
        <name>Zn(2+)</name>
        <dbReference type="ChEBI" id="CHEBI:29105"/>
        <note>catalytic</note>
    </ligand>
</feature>
<evidence type="ECO:0000256" key="8">
    <source>
        <dbReference type="PROSITE-ProRule" id="PRU00276"/>
    </source>
</evidence>
<gene>
    <name evidence="12" type="ORF">BaRGS_00001543</name>
</gene>
<proteinExistence type="predicted"/>
<dbReference type="PROSITE" id="PS50215">
    <property type="entry name" value="ADAM_MEPRO"/>
    <property type="match status" value="1"/>
</dbReference>
<dbReference type="Gene3D" id="3.40.390.10">
    <property type="entry name" value="Collagenase (Catalytic Domain)"/>
    <property type="match status" value="2"/>
</dbReference>
<feature type="chain" id="PRO_5044869275" description="Peptidase M12B domain-containing protein" evidence="10">
    <location>
        <begin position="18"/>
        <end position="508"/>
    </location>
</feature>
<keyword evidence="5" id="KW-0482">Metalloprotease</keyword>
<evidence type="ECO:0000256" key="5">
    <source>
        <dbReference type="ARBA" id="ARBA00023049"/>
    </source>
</evidence>
<comment type="caution">
    <text evidence="12">The sequence shown here is derived from an EMBL/GenBank/DDBJ whole genome shotgun (WGS) entry which is preliminary data.</text>
</comment>
<evidence type="ECO:0000256" key="3">
    <source>
        <dbReference type="ARBA" id="ARBA00022801"/>
    </source>
</evidence>
<keyword evidence="6" id="KW-1015">Disulfide bond</keyword>
<dbReference type="InterPro" id="IPR050439">
    <property type="entry name" value="ADAMTS_ADAMTS-like"/>
</dbReference>
<evidence type="ECO:0000256" key="9">
    <source>
        <dbReference type="SAM" id="MobiDB-lite"/>
    </source>
</evidence>
<reference evidence="12 13" key="1">
    <citation type="journal article" date="2023" name="Sci. Data">
        <title>Genome assembly of the Korean intertidal mud-creeper Batillaria attramentaria.</title>
        <authorList>
            <person name="Patra A.K."/>
            <person name="Ho P.T."/>
            <person name="Jun S."/>
            <person name="Lee S.J."/>
            <person name="Kim Y."/>
            <person name="Won Y.J."/>
        </authorList>
    </citation>
    <scope>NUCLEOTIDE SEQUENCE [LARGE SCALE GENOMIC DNA]</scope>
    <source>
        <strain evidence="12">Wonlab-2016</strain>
    </source>
</reference>
<evidence type="ECO:0000256" key="2">
    <source>
        <dbReference type="ARBA" id="ARBA00022723"/>
    </source>
</evidence>
<evidence type="ECO:0000313" key="13">
    <source>
        <dbReference type="Proteomes" id="UP001519460"/>
    </source>
</evidence>
<comment type="caution">
    <text evidence="8">Lacks conserved residue(s) required for the propagation of feature annotation.</text>
</comment>
<keyword evidence="10" id="KW-0732">Signal</keyword>
<dbReference type="GO" id="GO:0006508">
    <property type="term" value="P:proteolysis"/>
    <property type="evidence" value="ECO:0007669"/>
    <property type="project" value="UniProtKB-KW"/>
</dbReference>
<evidence type="ECO:0000256" key="4">
    <source>
        <dbReference type="ARBA" id="ARBA00022833"/>
    </source>
</evidence>
<evidence type="ECO:0000256" key="7">
    <source>
        <dbReference type="ARBA" id="ARBA00023180"/>
    </source>
</evidence>